<dbReference type="GO" id="GO:0000175">
    <property type="term" value="F:3'-5'-RNA exonuclease activity"/>
    <property type="evidence" value="ECO:0007669"/>
    <property type="project" value="TreeGrafter"/>
</dbReference>
<reference evidence="4 5" key="1">
    <citation type="journal article" date="2013" name="Curr. Biol.">
        <title>The Genome of the Foraminiferan Reticulomyxa filosa.</title>
        <authorList>
            <person name="Glockner G."/>
            <person name="Hulsmann N."/>
            <person name="Schleicher M."/>
            <person name="Noegel A.A."/>
            <person name="Eichinger L."/>
            <person name="Gallinger C."/>
            <person name="Pawlowski J."/>
            <person name="Sierra R."/>
            <person name="Euteneuer U."/>
            <person name="Pillet L."/>
            <person name="Moustafa A."/>
            <person name="Platzer M."/>
            <person name="Groth M."/>
            <person name="Szafranski K."/>
            <person name="Schliwa M."/>
        </authorList>
    </citation>
    <scope>NUCLEOTIDE SEQUENCE [LARGE SCALE GENOMIC DNA]</scope>
</reference>
<feature type="non-terminal residue" evidence="4">
    <location>
        <position position="1"/>
    </location>
</feature>
<accession>X6LY42</accession>
<dbReference type="PANTHER" id="PTHR12121:SF45">
    <property type="entry name" value="NOCTURNIN"/>
    <property type="match status" value="1"/>
</dbReference>
<feature type="compositionally biased region" description="Basic and acidic residues" evidence="3">
    <location>
        <begin position="178"/>
        <end position="206"/>
    </location>
</feature>
<dbReference type="GO" id="GO:0006139">
    <property type="term" value="P:nucleobase-containing compound metabolic process"/>
    <property type="evidence" value="ECO:0007669"/>
    <property type="project" value="UniProtKB-ARBA"/>
</dbReference>
<name>X6LY42_RETFI</name>
<keyword evidence="2" id="KW-0378">Hydrolase</keyword>
<dbReference type="EMBL" id="ASPP01026753">
    <property type="protein sequence ID" value="ETO06833.1"/>
    <property type="molecule type" value="Genomic_DNA"/>
</dbReference>
<protein>
    <recommendedName>
        <fullName evidence="6">Nocturnin</fullName>
    </recommendedName>
</protein>
<dbReference type="InterPro" id="IPR036691">
    <property type="entry name" value="Endo/exonu/phosph_ase_sf"/>
</dbReference>
<dbReference type="SUPFAM" id="SSF56219">
    <property type="entry name" value="DNase I-like"/>
    <property type="match status" value="1"/>
</dbReference>
<evidence type="ECO:0000313" key="5">
    <source>
        <dbReference type="Proteomes" id="UP000023152"/>
    </source>
</evidence>
<comment type="similarity">
    <text evidence="1">Belongs to the CCR4/nocturin family.</text>
</comment>
<organism evidence="4 5">
    <name type="scientific">Reticulomyxa filosa</name>
    <dbReference type="NCBI Taxonomy" id="46433"/>
    <lineage>
        <taxon>Eukaryota</taxon>
        <taxon>Sar</taxon>
        <taxon>Rhizaria</taxon>
        <taxon>Retaria</taxon>
        <taxon>Foraminifera</taxon>
        <taxon>Monothalamids</taxon>
        <taxon>Reticulomyxidae</taxon>
        <taxon>Reticulomyxa</taxon>
    </lineage>
</organism>
<dbReference type="OrthoDB" id="276515at2759"/>
<proteinExistence type="inferred from homology"/>
<comment type="caution">
    <text evidence="4">The sequence shown here is derived from an EMBL/GenBank/DDBJ whole genome shotgun (WGS) entry which is preliminary data.</text>
</comment>
<keyword evidence="5" id="KW-1185">Reference proteome</keyword>
<evidence type="ECO:0000256" key="2">
    <source>
        <dbReference type="ARBA" id="ARBA00022801"/>
    </source>
</evidence>
<evidence type="ECO:0008006" key="6">
    <source>
        <dbReference type="Google" id="ProtNLM"/>
    </source>
</evidence>
<evidence type="ECO:0000313" key="4">
    <source>
        <dbReference type="EMBL" id="ETO06833.1"/>
    </source>
</evidence>
<dbReference type="Proteomes" id="UP000023152">
    <property type="component" value="Unassembled WGS sequence"/>
</dbReference>
<sequence length="341" mass="39637">PITANPNPAEKYGLPSKKDGNGISEEEPGVCNIIGLFIIATHPRRFFRVSRKQCLTSETDHSYLIYFLLFTFSCENFVKIKQFYFLSYLQIIFFLWLHDGGSQNLFPFSFNALDNFFTTVFFLYVHTRQQLRAGNKTFSSKKKKESTKKKISQESSASLPKEKADQEQKTAPQNSSYDTDKFDDPKRFIRGDDYTVEQKREEEGRRGGGGGGMKLESKWRKKKMCVWQKELSNLRSTDRYKKYAELYPRKLVQIKTSGTNKGKVKIMQFNVLADGLSGLYVNSKMKDKEFVGVSKDALEFNYRGFRIVEEILRHDPDIVTLEEVDQFEVDTFFKINIINYI</sequence>
<evidence type="ECO:0000256" key="1">
    <source>
        <dbReference type="ARBA" id="ARBA00010774"/>
    </source>
</evidence>
<gene>
    <name evidence="4" type="ORF">RFI_30559</name>
</gene>
<feature type="compositionally biased region" description="Basic residues" evidence="3">
    <location>
        <begin position="139"/>
        <end position="150"/>
    </location>
</feature>
<dbReference type="PANTHER" id="PTHR12121">
    <property type="entry name" value="CARBON CATABOLITE REPRESSOR PROTEIN 4"/>
    <property type="match status" value="1"/>
</dbReference>
<dbReference type="AlphaFoldDB" id="X6LY42"/>
<dbReference type="Gene3D" id="3.60.10.10">
    <property type="entry name" value="Endonuclease/exonuclease/phosphatase"/>
    <property type="match status" value="1"/>
</dbReference>
<feature type="region of interest" description="Disordered" evidence="3">
    <location>
        <begin position="136"/>
        <end position="215"/>
    </location>
</feature>
<feature type="region of interest" description="Disordered" evidence="3">
    <location>
        <begin position="1"/>
        <end position="21"/>
    </location>
</feature>
<evidence type="ECO:0000256" key="3">
    <source>
        <dbReference type="SAM" id="MobiDB-lite"/>
    </source>
</evidence>
<dbReference type="InterPro" id="IPR050410">
    <property type="entry name" value="CCR4/nocturin_mRNA_transcr"/>
</dbReference>